<protein>
    <submittedName>
        <fullName evidence="1">Uncharacterized protein</fullName>
    </submittedName>
</protein>
<name>A0A6A6E886_9PEZI</name>
<organism evidence="1 2">
    <name type="scientific">Zopfia rhizophila CBS 207.26</name>
    <dbReference type="NCBI Taxonomy" id="1314779"/>
    <lineage>
        <taxon>Eukaryota</taxon>
        <taxon>Fungi</taxon>
        <taxon>Dikarya</taxon>
        <taxon>Ascomycota</taxon>
        <taxon>Pezizomycotina</taxon>
        <taxon>Dothideomycetes</taxon>
        <taxon>Dothideomycetes incertae sedis</taxon>
        <taxon>Zopfiaceae</taxon>
        <taxon>Zopfia</taxon>
    </lineage>
</organism>
<dbReference type="AlphaFoldDB" id="A0A6A6E886"/>
<accession>A0A6A6E886</accession>
<gene>
    <name evidence="1" type="ORF">K469DRAFT_749406</name>
</gene>
<keyword evidence="2" id="KW-1185">Reference proteome</keyword>
<evidence type="ECO:0000313" key="1">
    <source>
        <dbReference type="EMBL" id="KAF2187002.1"/>
    </source>
</evidence>
<sequence>MKRLDLEIKHSGDIGFSNQLVFEWRRGDMFPYPEELKLRGYDYDSDENGIHAEHKVGQWGGGLGAMRDEAYERERGKNMRRWRRRMNWEMLRKLGFNRLSDWFAEAFTGELKRLESLRIRPKIEFGGRESTLCGDDKETKRLREVYYKRRAVEGAACGEYEESLEFSEIETIRKLAPNLKKLEIDTPRAPGETFDDAVLEQLILFKELEELMIHLNIFHSYGTKLSKICDFLGFLSHIPIKEPLEPLINSTLASRDFSKFQDTKLEKLTVMVGDIRNKDYWGHLMRGYGWADVGNGGALVEGGWQ</sequence>
<proteinExistence type="predicted"/>
<dbReference type="Proteomes" id="UP000800200">
    <property type="component" value="Unassembled WGS sequence"/>
</dbReference>
<dbReference type="EMBL" id="ML994628">
    <property type="protein sequence ID" value="KAF2187002.1"/>
    <property type="molecule type" value="Genomic_DNA"/>
</dbReference>
<reference evidence="1" key="1">
    <citation type="journal article" date="2020" name="Stud. Mycol.">
        <title>101 Dothideomycetes genomes: a test case for predicting lifestyles and emergence of pathogens.</title>
        <authorList>
            <person name="Haridas S."/>
            <person name="Albert R."/>
            <person name="Binder M."/>
            <person name="Bloem J."/>
            <person name="Labutti K."/>
            <person name="Salamov A."/>
            <person name="Andreopoulos B."/>
            <person name="Baker S."/>
            <person name="Barry K."/>
            <person name="Bills G."/>
            <person name="Bluhm B."/>
            <person name="Cannon C."/>
            <person name="Castanera R."/>
            <person name="Culley D."/>
            <person name="Daum C."/>
            <person name="Ezra D."/>
            <person name="Gonzalez J."/>
            <person name="Henrissat B."/>
            <person name="Kuo A."/>
            <person name="Liang C."/>
            <person name="Lipzen A."/>
            <person name="Lutzoni F."/>
            <person name="Magnuson J."/>
            <person name="Mondo S."/>
            <person name="Nolan M."/>
            <person name="Ohm R."/>
            <person name="Pangilinan J."/>
            <person name="Park H.-J."/>
            <person name="Ramirez L."/>
            <person name="Alfaro M."/>
            <person name="Sun H."/>
            <person name="Tritt A."/>
            <person name="Yoshinaga Y."/>
            <person name="Zwiers L.-H."/>
            <person name="Turgeon B."/>
            <person name="Goodwin S."/>
            <person name="Spatafora J."/>
            <person name="Crous P."/>
            <person name="Grigoriev I."/>
        </authorList>
    </citation>
    <scope>NUCLEOTIDE SEQUENCE</scope>
    <source>
        <strain evidence="1">CBS 207.26</strain>
    </source>
</reference>
<evidence type="ECO:0000313" key="2">
    <source>
        <dbReference type="Proteomes" id="UP000800200"/>
    </source>
</evidence>